<dbReference type="Gene3D" id="1.20.1270.360">
    <property type="match status" value="1"/>
</dbReference>
<sequence length="110" mass="11709">MHGLSPEMQHCIDACLTCYRTCLGMASRHCLEAGGRHVEPEHFRLMLSCAEACRASAELMLIGSAVHRHQCGACAEICAACARSCEGVGDMDACVAACRACEEACRDMAA</sequence>
<evidence type="ECO:0000313" key="1">
    <source>
        <dbReference type="EMBL" id="BAU91586.1"/>
    </source>
</evidence>
<dbReference type="EMBL" id="AP014809">
    <property type="protein sequence ID" value="BAU91586.1"/>
    <property type="molecule type" value="Genomic_DNA"/>
</dbReference>
<name>A0A160PFV9_9HYPH</name>
<dbReference type="InterPro" id="IPR005560">
    <property type="entry name" value="Csp_YhjQ"/>
</dbReference>
<organism evidence="1 2">
    <name type="scientific">Methylorubrum populi</name>
    <dbReference type="NCBI Taxonomy" id="223967"/>
    <lineage>
        <taxon>Bacteria</taxon>
        <taxon>Pseudomonadati</taxon>
        <taxon>Pseudomonadota</taxon>
        <taxon>Alphaproteobacteria</taxon>
        <taxon>Hyphomicrobiales</taxon>
        <taxon>Methylobacteriaceae</taxon>
        <taxon>Methylorubrum</taxon>
    </lineage>
</organism>
<reference evidence="1 2" key="1">
    <citation type="journal article" date="2016" name="Genome Announc.">
        <title>Complete Genome Sequence of Methylobacterium populi P-1M, Isolated from Pink-Pigmented Household Biofilm.</title>
        <authorList>
            <person name="Morohoshi T."/>
            <person name="Ikeda T."/>
        </authorList>
    </citation>
    <scope>NUCLEOTIDE SEQUENCE [LARGE SCALE GENOMIC DNA]</scope>
    <source>
        <strain evidence="1 2">P-1M</strain>
    </source>
</reference>
<accession>A0A160PFV9</accession>
<dbReference type="AlphaFoldDB" id="A0A160PFV9"/>
<dbReference type="Pfam" id="PF03860">
    <property type="entry name" value="Csp"/>
    <property type="match status" value="1"/>
</dbReference>
<proteinExistence type="predicted"/>
<gene>
    <name evidence="1" type="ORF">MPPM_2981</name>
</gene>
<dbReference type="PANTHER" id="PTHR37310:SF1">
    <property type="entry name" value="CYTOPLASMIC PROTEIN"/>
    <property type="match status" value="1"/>
</dbReference>
<evidence type="ECO:0008006" key="3">
    <source>
        <dbReference type="Google" id="ProtNLM"/>
    </source>
</evidence>
<dbReference type="Proteomes" id="UP000218288">
    <property type="component" value="Chromosome"/>
</dbReference>
<protein>
    <recommendedName>
        <fullName evidence="3">Ferredoxin</fullName>
    </recommendedName>
</protein>
<evidence type="ECO:0000313" key="2">
    <source>
        <dbReference type="Proteomes" id="UP000218288"/>
    </source>
</evidence>
<dbReference type="PANTHER" id="PTHR37310">
    <property type="entry name" value="CYTOPLASMIC PROTEIN-RELATED"/>
    <property type="match status" value="1"/>
</dbReference>
<dbReference type="RefSeq" id="WP_096485677.1">
    <property type="nucleotide sequence ID" value="NZ_AP014809.1"/>
</dbReference>
<dbReference type="OrthoDB" id="5396211at2"/>